<keyword evidence="5" id="KW-1185">Reference proteome</keyword>
<dbReference type="InterPro" id="IPR050745">
    <property type="entry name" value="Multifunctional_regulatory"/>
</dbReference>
<dbReference type="AlphaFoldDB" id="A0A9J7BGR6"/>
<gene>
    <name evidence="4" type="ORF">MOP44_14080</name>
</gene>
<dbReference type="RefSeq" id="WP_260790576.1">
    <property type="nucleotide sequence ID" value="NZ_CP093313.1"/>
</dbReference>
<feature type="repeat" description="ANK" evidence="3">
    <location>
        <begin position="287"/>
        <end position="319"/>
    </location>
</feature>
<keyword evidence="2 3" id="KW-0040">ANK repeat</keyword>
<name>A0A9J7BGR6_9BACT</name>
<evidence type="ECO:0000313" key="4">
    <source>
        <dbReference type="EMBL" id="UWZ81713.1"/>
    </source>
</evidence>
<dbReference type="InterPro" id="IPR002110">
    <property type="entry name" value="Ankyrin_rpt"/>
</dbReference>
<dbReference type="InterPro" id="IPR036770">
    <property type="entry name" value="Ankyrin_rpt-contain_sf"/>
</dbReference>
<evidence type="ECO:0000256" key="1">
    <source>
        <dbReference type="ARBA" id="ARBA00022737"/>
    </source>
</evidence>
<proteinExistence type="predicted"/>
<dbReference type="PROSITE" id="PS50297">
    <property type="entry name" value="ANK_REP_REGION"/>
    <property type="match status" value="2"/>
</dbReference>
<dbReference type="Pfam" id="PF12796">
    <property type="entry name" value="Ank_2"/>
    <property type="match status" value="1"/>
</dbReference>
<accession>A0A9J7BGR6</accession>
<evidence type="ECO:0000313" key="5">
    <source>
        <dbReference type="Proteomes" id="UP001059380"/>
    </source>
</evidence>
<evidence type="ECO:0000256" key="3">
    <source>
        <dbReference type="PROSITE-ProRule" id="PRU00023"/>
    </source>
</evidence>
<dbReference type="PANTHER" id="PTHR24189:SF50">
    <property type="entry name" value="ANKYRIN REPEAT AND SOCS BOX PROTEIN 2"/>
    <property type="match status" value="1"/>
</dbReference>
<feature type="repeat" description="ANK" evidence="3">
    <location>
        <begin position="138"/>
        <end position="171"/>
    </location>
</feature>
<sequence length="402" mass="44044">MPTDPSTPPRPIPDRPNLRHLKDQAKELLHTGSARTLSGAQLQIARQYGFRSWPKLKHHVESLHEIGMLKHAIDTNDFNAIRTLMTRNPALHRAPLGYGKSGPLTWVAECRVPWEPPGPTRLAIAQWMIDHGSDIHQGGDAPLMRAALVDHRIPMMELLVRNGADVNAEWNGHFPILFAPCETLNPLALKWLLDNGANPHLPELRGHPSPLDYVIGTYSRSPLQAQCMRLLIDAGCTSKRNIPAAIELLRGRLDILGAMLDADPPLVHRRFPELDFGSTGYRRMTLSGGTLLHVAAEYGNVKAAQMLLARGADVNAPAALDANTIGGQTPLFHAVSQFYDYGLELARFLVASGANLAIRANLPGHYEQPEEFVDCTALAYAAKFPGGDTKTIAFLRSIGAPE</sequence>
<reference evidence="4" key="1">
    <citation type="submission" date="2021-04" db="EMBL/GenBank/DDBJ databases">
        <title>Phylogenetic analysis of Acidobacteriaceae.</title>
        <authorList>
            <person name="Qiu L."/>
            <person name="Zhang Q."/>
        </authorList>
    </citation>
    <scope>NUCLEOTIDE SEQUENCE</scope>
    <source>
        <strain evidence="4">DSM 25168</strain>
    </source>
</reference>
<dbReference type="KEGG" id="orp:MOP44_14080"/>
<dbReference type="Proteomes" id="UP001059380">
    <property type="component" value="Chromosome"/>
</dbReference>
<dbReference type="Gene3D" id="1.25.40.20">
    <property type="entry name" value="Ankyrin repeat-containing domain"/>
    <property type="match status" value="1"/>
</dbReference>
<organism evidence="4 5">
    <name type="scientific">Occallatibacter riparius</name>
    <dbReference type="NCBI Taxonomy" id="1002689"/>
    <lineage>
        <taxon>Bacteria</taxon>
        <taxon>Pseudomonadati</taxon>
        <taxon>Acidobacteriota</taxon>
        <taxon>Terriglobia</taxon>
        <taxon>Terriglobales</taxon>
        <taxon>Acidobacteriaceae</taxon>
        <taxon>Occallatibacter</taxon>
    </lineage>
</organism>
<dbReference type="EMBL" id="CP093313">
    <property type="protein sequence ID" value="UWZ81713.1"/>
    <property type="molecule type" value="Genomic_DNA"/>
</dbReference>
<dbReference type="SMART" id="SM00248">
    <property type="entry name" value="ANK"/>
    <property type="match status" value="7"/>
</dbReference>
<dbReference type="PROSITE" id="PS50088">
    <property type="entry name" value="ANK_REPEAT"/>
    <property type="match status" value="2"/>
</dbReference>
<dbReference type="SUPFAM" id="SSF48403">
    <property type="entry name" value="Ankyrin repeat"/>
    <property type="match status" value="1"/>
</dbReference>
<protein>
    <submittedName>
        <fullName evidence="4">Ankyrin repeat domain-containing protein</fullName>
    </submittedName>
</protein>
<evidence type="ECO:0000256" key="2">
    <source>
        <dbReference type="ARBA" id="ARBA00023043"/>
    </source>
</evidence>
<dbReference type="Pfam" id="PF00023">
    <property type="entry name" value="Ank"/>
    <property type="match status" value="1"/>
</dbReference>
<dbReference type="PANTHER" id="PTHR24189">
    <property type="entry name" value="MYOTROPHIN"/>
    <property type="match status" value="1"/>
</dbReference>
<keyword evidence="1" id="KW-0677">Repeat</keyword>